<gene>
    <name evidence="2" type="primary">yfiT</name>
    <name evidence="2" type="ORF">KCTCHS21_52190</name>
</gene>
<dbReference type="InterPro" id="IPR034660">
    <property type="entry name" value="DinB/YfiT-like"/>
</dbReference>
<dbReference type="Pfam" id="PF12867">
    <property type="entry name" value="DinB_2"/>
    <property type="match status" value="1"/>
</dbReference>
<dbReference type="KEGG" id="cohn:KCTCHS21_52190"/>
<protein>
    <submittedName>
        <fullName evidence="2">Putative metal-dependent hydrolase YfiT</fullName>
    </submittedName>
</protein>
<evidence type="ECO:0000259" key="1">
    <source>
        <dbReference type="Pfam" id="PF12867"/>
    </source>
</evidence>
<feature type="domain" description="DinB-like" evidence="1">
    <location>
        <begin position="36"/>
        <end position="165"/>
    </location>
</feature>
<evidence type="ECO:0000313" key="2">
    <source>
        <dbReference type="EMBL" id="BBI35820.1"/>
    </source>
</evidence>
<dbReference type="Gene3D" id="1.20.120.450">
    <property type="entry name" value="dinb family like domain"/>
    <property type="match status" value="1"/>
</dbReference>
<organism evidence="2 3">
    <name type="scientific">Cohnella abietis</name>
    <dbReference type="NCBI Taxonomy" id="2507935"/>
    <lineage>
        <taxon>Bacteria</taxon>
        <taxon>Bacillati</taxon>
        <taxon>Bacillota</taxon>
        <taxon>Bacilli</taxon>
        <taxon>Bacillales</taxon>
        <taxon>Paenibacillaceae</taxon>
        <taxon>Cohnella</taxon>
    </lineage>
</organism>
<dbReference type="GO" id="GO:0016787">
    <property type="term" value="F:hydrolase activity"/>
    <property type="evidence" value="ECO:0007669"/>
    <property type="project" value="UniProtKB-KW"/>
</dbReference>
<dbReference type="AlphaFoldDB" id="A0A3T1DCH4"/>
<proteinExistence type="predicted"/>
<evidence type="ECO:0000313" key="3">
    <source>
        <dbReference type="Proteomes" id="UP000289856"/>
    </source>
</evidence>
<dbReference type="SUPFAM" id="SSF109854">
    <property type="entry name" value="DinB/YfiT-like putative metalloenzymes"/>
    <property type="match status" value="1"/>
</dbReference>
<reference evidence="2 3" key="1">
    <citation type="submission" date="2019-01" db="EMBL/GenBank/DDBJ databases">
        <title>Complete genome sequence of Cohnella hallensis HS21 isolated from Korean fir (Abies koreana) rhizospheric soil.</title>
        <authorList>
            <person name="Jiang L."/>
            <person name="Kang S.W."/>
            <person name="Kim S."/>
            <person name="Jung J."/>
            <person name="Kim C.Y."/>
            <person name="Kim D.H."/>
            <person name="Kim S.W."/>
            <person name="Lee J."/>
        </authorList>
    </citation>
    <scope>NUCLEOTIDE SEQUENCE [LARGE SCALE GENOMIC DNA]</scope>
    <source>
        <strain evidence="2 3">HS21</strain>
    </source>
</reference>
<keyword evidence="3" id="KW-1185">Reference proteome</keyword>
<dbReference type="Proteomes" id="UP000289856">
    <property type="component" value="Chromosome"/>
</dbReference>
<name>A0A3T1DCH4_9BACL</name>
<sequence>MDEIRFPIGQFEPNLNPTDEDRSYVISQIPNITLTLKSLVENLTPDQLQIPYRPNGWTIQQIVHHLADNDMNAYLRFKRALTEFEPLGNSYREDLWAELIDYKEIPVEESILLLEVLHRRLLILLNGLAPDEFNRGLRTQVLGTITLDTALQRFVWHNQHHISQIKSLMDSEGWL</sequence>
<dbReference type="EMBL" id="AP019400">
    <property type="protein sequence ID" value="BBI35820.1"/>
    <property type="molecule type" value="Genomic_DNA"/>
</dbReference>
<keyword evidence="2" id="KW-0378">Hydrolase</keyword>
<accession>A0A3T1DCH4</accession>
<dbReference type="NCBIfam" id="NF009807">
    <property type="entry name" value="PRK13291.1"/>
    <property type="match status" value="1"/>
</dbReference>
<dbReference type="RefSeq" id="WP_331871418.1">
    <property type="nucleotide sequence ID" value="NZ_AP019400.1"/>
</dbReference>
<dbReference type="InterPro" id="IPR024775">
    <property type="entry name" value="DinB-like"/>
</dbReference>